<protein>
    <submittedName>
        <fullName evidence="2">Uncharacterized protein</fullName>
    </submittedName>
</protein>
<feature type="compositionally biased region" description="Acidic residues" evidence="1">
    <location>
        <begin position="1"/>
        <end position="17"/>
    </location>
</feature>
<reference evidence="2" key="1">
    <citation type="submission" date="2021-02" db="EMBL/GenBank/DDBJ databases">
        <authorList>
            <person name="Dougan E. K."/>
            <person name="Rhodes N."/>
            <person name="Thang M."/>
            <person name="Chan C."/>
        </authorList>
    </citation>
    <scope>NUCLEOTIDE SEQUENCE</scope>
</reference>
<feature type="non-terminal residue" evidence="2">
    <location>
        <position position="1"/>
    </location>
</feature>
<proteinExistence type="predicted"/>
<sequence>DEGQTLEELGEEPDLWDMPDMAAAGDAPWYGGYGYGPPGDAPSVPPGYGASAWLAGTQEAWYGMAQNPPVLPAAAPGLEAVGCLGPPPGLARMPESHPEVDGCHLPLVDLAFLDEDADMDPKPSIAGPSVLGAS</sequence>
<evidence type="ECO:0000313" key="2">
    <source>
        <dbReference type="EMBL" id="CAE7203289.1"/>
    </source>
</evidence>
<organism evidence="2 3">
    <name type="scientific">Symbiodinium necroappetens</name>
    <dbReference type="NCBI Taxonomy" id="1628268"/>
    <lineage>
        <taxon>Eukaryota</taxon>
        <taxon>Sar</taxon>
        <taxon>Alveolata</taxon>
        <taxon>Dinophyceae</taxon>
        <taxon>Suessiales</taxon>
        <taxon>Symbiodiniaceae</taxon>
        <taxon>Symbiodinium</taxon>
    </lineage>
</organism>
<evidence type="ECO:0000313" key="3">
    <source>
        <dbReference type="Proteomes" id="UP000601435"/>
    </source>
</evidence>
<dbReference type="EMBL" id="CAJNJA010005999">
    <property type="protein sequence ID" value="CAE7203289.1"/>
    <property type="molecule type" value="Genomic_DNA"/>
</dbReference>
<gene>
    <name evidence="2" type="ORF">SNEC2469_LOCUS1650</name>
</gene>
<dbReference type="Proteomes" id="UP000601435">
    <property type="component" value="Unassembled WGS sequence"/>
</dbReference>
<name>A0A812JH44_9DINO</name>
<feature type="non-terminal residue" evidence="2">
    <location>
        <position position="134"/>
    </location>
</feature>
<dbReference type="OrthoDB" id="5843709at2759"/>
<feature type="region of interest" description="Disordered" evidence="1">
    <location>
        <begin position="1"/>
        <end position="20"/>
    </location>
</feature>
<dbReference type="AlphaFoldDB" id="A0A812JH44"/>
<accession>A0A812JH44</accession>
<comment type="caution">
    <text evidence="2">The sequence shown here is derived from an EMBL/GenBank/DDBJ whole genome shotgun (WGS) entry which is preliminary data.</text>
</comment>
<keyword evidence="3" id="KW-1185">Reference proteome</keyword>
<evidence type="ECO:0000256" key="1">
    <source>
        <dbReference type="SAM" id="MobiDB-lite"/>
    </source>
</evidence>